<proteinExistence type="predicted"/>
<organism evidence="1 2">
    <name type="scientific">Chitinophaga terrae</name>
    <name type="common">ex Kim and Jung 2007</name>
    <dbReference type="NCBI Taxonomy" id="408074"/>
    <lineage>
        <taxon>Bacteria</taxon>
        <taxon>Pseudomonadati</taxon>
        <taxon>Bacteroidota</taxon>
        <taxon>Chitinophagia</taxon>
        <taxon>Chitinophagales</taxon>
        <taxon>Chitinophagaceae</taxon>
        <taxon>Chitinophaga</taxon>
    </lineage>
</organism>
<keyword evidence="2" id="KW-1185">Reference proteome</keyword>
<protein>
    <submittedName>
        <fullName evidence="1">Uncharacterized protein</fullName>
    </submittedName>
</protein>
<evidence type="ECO:0000313" key="1">
    <source>
        <dbReference type="EMBL" id="SEA95569.1"/>
    </source>
</evidence>
<name>A0A1H4FDY8_9BACT</name>
<gene>
    <name evidence="1" type="ORF">SAMN05660909_04338</name>
</gene>
<dbReference type="Proteomes" id="UP000199656">
    <property type="component" value="Unassembled WGS sequence"/>
</dbReference>
<dbReference type="STRING" id="408074.SAMN05660909_04338"/>
<reference evidence="2" key="1">
    <citation type="submission" date="2016-10" db="EMBL/GenBank/DDBJ databases">
        <authorList>
            <person name="Varghese N."/>
            <person name="Submissions S."/>
        </authorList>
    </citation>
    <scope>NUCLEOTIDE SEQUENCE [LARGE SCALE GENOMIC DNA]</scope>
    <source>
        <strain evidence="2">DSM 23920</strain>
    </source>
</reference>
<accession>A0A1H4FDY8</accession>
<evidence type="ECO:0000313" key="2">
    <source>
        <dbReference type="Proteomes" id="UP000199656"/>
    </source>
</evidence>
<dbReference type="EMBL" id="FNRL01000024">
    <property type="protein sequence ID" value="SEA95569.1"/>
    <property type="molecule type" value="Genomic_DNA"/>
</dbReference>
<dbReference type="AlphaFoldDB" id="A0A1H4FDY8"/>
<sequence length="48" mass="5605">MKLNSIQVLRALAVVSVTYIHAMRLQSQFAHSYQQPFYRLDDCGVQYD</sequence>